<organism evidence="5 6">
    <name type="scientific">Lolium multiflorum</name>
    <name type="common">Italian ryegrass</name>
    <name type="synonym">Lolium perenne subsp. multiflorum</name>
    <dbReference type="NCBI Taxonomy" id="4521"/>
    <lineage>
        <taxon>Eukaryota</taxon>
        <taxon>Viridiplantae</taxon>
        <taxon>Streptophyta</taxon>
        <taxon>Embryophyta</taxon>
        <taxon>Tracheophyta</taxon>
        <taxon>Spermatophyta</taxon>
        <taxon>Magnoliopsida</taxon>
        <taxon>Liliopsida</taxon>
        <taxon>Poales</taxon>
        <taxon>Poaceae</taxon>
        <taxon>BOP clade</taxon>
        <taxon>Pooideae</taxon>
        <taxon>Poodae</taxon>
        <taxon>Poeae</taxon>
        <taxon>Poeae Chloroplast Group 2 (Poeae type)</taxon>
        <taxon>Loliodinae</taxon>
        <taxon>Loliinae</taxon>
        <taxon>Lolium</taxon>
    </lineage>
</organism>
<dbReference type="Proteomes" id="UP001231189">
    <property type="component" value="Unassembled WGS sequence"/>
</dbReference>
<gene>
    <name evidence="5" type="ORF">QYE76_070181</name>
</gene>
<dbReference type="InterPro" id="IPR005202">
    <property type="entry name" value="TF_GRAS"/>
</dbReference>
<accession>A0AAD8SJ52</accession>
<reference evidence="5" key="1">
    <citation type="submission" date="2023-07" db="EMBL/GenBank/DDBJ databases">
        <title>A chromosome-level genome assembly of Lolium multiflorum.</title>
        <authorList>
            <person name="Chen Y."/>
            <person name="Copetti D."/>
            <person name="Kolliker R."/>
            <person name="Studer B."/>
        </authorList>
    </citation>
    <scope>NUCLEOTIDE SEQUENCE</scope>
    <source>
        <strain evidence="5">02402/16</strain>
        <tissue evidence="5">Leaf</tissue>
    </source>
</reference>
<feature type="compositionally biased region" description="Basic and acidic residues" evidence="4">
    <location>
        <begin position="94"/>
        <end position="104"/>
    </location>
</feature>
<feature type="short sequence motif" description="VHIID" evidence="3">
    <location>
        <begin position="275"/>
        <end position="279"/>
    </location>
</feature>
<comment type="similarity">
    <text evidence="3">Belongs to the GRAS family.</text>
</comment>
<keyword evidence="2" id="KW-0804">Transcription</keyword>
<proteinExistence type="inferred from homology"/>
<protein>
    <submittedName>
        <fullName evidence="5">Uncharacterized protein</fullName>
    </submittedName>
</protein>
<evidence type="ECO:0000256" key="4">
    <source>
        <dbReference type="SAM" id="MobiDB-lite"/>
    </source>
</evidence>
<dbReference type="PROSITE" id="PS50985">
    <property type="entry name" value="GRAS"/>
    <property type="match status" value="1"/>
</dbReference>
<dbReference type="PANTHER" id="PTHR31636">
    <property type="entry name" value="OSJNBA0084A10.13 PROTEIN-RELATED"/>
    <property type="match status" value="1"/>
</dbReference>
<dbReference type="EMBL" id="JAUUTY010000004">
    <property type="protein sequence ID" value="KAK1652376.1"/>
    <property type="molecule type" value="Genomic_DNA"/>
</dbReference>
<comment type="caution">
    <text evidence="5">The sequence shown here is derived from an EMBL/GenBank/DDBJ whole genome shotgun (WGS) entry which is preliminary data.</text>
</comment>
<feature type="region of interest" description="SAW" evidence="3">
    <location>
        <begin position="463"/>
        <end position="538"/>
    </location>
</feature>
<keyword evidence="1" id="KW-0805">Transcription regulation</keyword>
<name>A0AAD8SJ52_LOLMU</name>
<feature type="region of interest" description="VHIID" evidence="3">
    <location>
        <begin position="244"/>
        <end position="309"/>
    </location>
</feature>
<dbReference type="AlphaFoldDB" id="A0AAD8SJ52"/>
<evidence type="ECO:0000256" key="2">
    <source>
        <dbReference type="ARBA" id="ARBA00023163"/>
    </source>
</evidence>
<dbReference type="Pfam" id="PF03514">
    <property type="entry name" value="GRAS"/>
    <property type="match status" value="1"/>
</dbReference>
<sequence>MSMQASNRSYRYPDNSQIPYYNSAMHVGRNSTCYVQQNHVDLHYMSSDGGSQNSNSKAEMFQPQYCTLDSSSANCVYPVHTSTSPQCLSRSHISQHDRHSDNSHDSPASASCITEVPSLKFTTLQELENAMYGSESDIVSSESSLIGAALDQSNWRDLLGVNSGDLKQVIVACGKAVDENHCRKDLLISELEKMVSVSGEPMQRLGAYMLEGLVARRSSTGHTLYKSLKCKEPQPTNSELMSYMRLLYDICPFLKFGYMSANGAIAEAVKGENFIHIIDFQISQGSQWETMIQAFAMRPDGPPCLKITGIDDSDSAYARGGGLDIVGRRLCSIAQSCHLPFEFNAVHAASHEVTLEHLGIRYGEAIAVNFAYQLHHTPDESVCTENHRDRILRMVKSLSPRVVTLVEQEANTNTAPFFSRYMETLDYYIAMFEAIDVACQRDDKKRMSTEQHCVARDIVNIVACEGAERVERHEPFGKWRSRLAMAGFRPYPLSALVNNTIRDLLSDNYHINYKLEEKDGVLYLGWKNRKLVVSSAWR</sequence>
<evidence type="ECO:0000313" key="6">
    <source>
        <dbReference type="Proteomes" id="UP001231189"/>
    </source>
</evidence>
<comment type="caution">
    <text evidence="3">Lacks conserved residue(s) required for the propagation of feature annotation.</text>
</comment>
<evidence type="ECO:0000313" key="5">
    <source>
        <dbReference type="EMBL" id="KAK1652376.1"/>
    </source>
</evidence>
<feature type="region of interest" description="Disordered" evidence="4">
    <location>
        <begin position="84"/>
        <end position="109"/>
    </location>
</feature>
<keyword evidence="6" id="KW-1185">Reference proteome</keyword>
<feature type="region of interest" description="Leucine repeat II (LRII)" evidence="3">
    <location>
        <begin position="325"/>
        <end position="357"/>
    </location>
</feature>
<evidence type="ECO:0000256" key="1">
    <source>
        <dbReference type="ARBA" id="ARBA00023015"/>
    </source>
</evidence>
<evidence type="ECO:0000256" key="3">
    <source>
        <dbReference type="PROSITE-ProRule" id="PRU01191"/>
    </source>
</evidence>